<feature type="compositionally biased region" description="Basic residues" evidence="1">
    <location>
        <begin position="1"/>
        <end position="30"/>
    </location>
</feature>
<feature type="non-terminal residue" evidence="2">
    <location>
        <position position="1"/>
    </location>
</feature>
<gene>
    <name evidence="2" type="ORF">CFOL_v3_03443</name>
</gene>
<feature type="compositionally biased region" description="Polar residues" evidence="1">
    <location>
        <begin position="121"/>
        <end position="134"/>
    </location>
</feature>
<dbReference type="Proteomes" id="UP000187406">
    <property type="component" value="Unassembled WGS sequence"/>
</dbReference>
<keyword evidence="3" id="KW-1185">Reference proteome</keyword>
<name>A0A1Q3AWH4_CEPFO</name>
<dbReference type="EMBL" id="BDDD01000129">
    <property type="protein sequence ID" value="GAV59912.1"/>
    <property type="molecule type" value="Genomic_DNA"/>
</dbReference>
<feature type="compositionally biased region" description="Basic and acidic residues" evidence="1">
    <location>
        <begin position="31"/>
        <end position="51"/>
    </location>
</feature>
<feature type="compositionally biased region" description="Basic and acidic residues" evidence="1">
    <location>
        <begin position="84"/>
        <end position="101"/>
    </location>
</feature>
<accession>A0A1Q3AWH4</accession>
<organism evidence="2 3">
    <name type="scientific">Cephalotus follicularis</name>
    <name type="common">Albany pitcher plant</name>
    <dbReference type="NCBI Taxonomy" id="3775"/>
    <lineage>
        <taxon>Eukaryota</taxon>
        <taxon>Viridiplantae</taxon>
        <taxon>Streptophyta</taxon>
        <taxon>Embryophyta</taxon>
        <taxon>Tracheophyta</taxon>
        <taxon>Spermatophyta</taxon>
        <taxon>Magnoliopsida</taxon>
        <taxon>eudicotyledons</taxon>
        <taxon>Gunneridae</taxon>
        <taxon>Pentapetalae</taxon>
        <taxon>rosids</taxon>
        <taxon>fabids</taxon>
        <taxon>Oxalidales</taxon>
        <taxon>Cephalotaceae</taxon>
        <taxon>Cephalotus</taxon>
    </lineage>
</organism>
<evidence type="ECO:0000313" key="3">
    <source>
        <dbReference type="Proteomes" id="UP000187406"/>
    </source>
</evidence>
<dbReference type="InParanoid" id="A0A1Q3AWH4"/>
<dbReference type="AlphaFoldDB" id="A0A1Q3AWH4"/>
<protein>
    <submittedName>
        <fullName evidence="2">Uncharacterized protein</fullName>
    </submittedName>
</protein>
<evidence type="ECO:0000313" key="2">
    <source>
        <dbReference type="EMBL" id="GAV59912.1"/>
    </source>
</evidence>
<feature type="region of interest" description="Disordered" evidence="1">
    <location>
        <begin position="84"/>
        <end position="134"/>
    </location>
</feature>
<comment type="caution">
    <text evidence="2">The sequence shown here is derived from an EMBL/GenBank/DDBJ whole genome shotgun (WGS) entry which is preliminary data.</text>
</comment>
<proteinExistence type="predicted"/>
<feature type="region of interest" description="Disordered" evidence="1">
    <location>
        <begin position="1"/>
        <end position="51"/>
    </location>
</feature>
<evidence type="ECO:0000256" key="1">
    <source>
        <dbReference type="SAM" id="MobiDB-lite"/>
    </source>
</evidence>
<sequence length="134" mass="16057">KKERKKKTRVKRRKEKKKRKIEKRERHRATRREGERCRREEEKRERSRRQEERVLCTPYLHFISSSPRLDEDDCGVGLVREEVSGARERTAGRKRKEESQWGREFGTLCPHSIFPSPGRNEGSSGSVKQLKQRK</sequence>
<reference evidence="3" key="1">
    <citation type="submission" date="2016-04" db="EMBL/GenBank/DDBJ databases">
        <title>Cephalotus genome sequencing.</title>
        <authorList>
            <person name="Fukushima K."/>
            <person name="Hasebe M."/>
            <person name="Fang X."/>
        </authorList>
    </citation>
    <scope>NUCLEOTIDE SEQUENCE [LARGE SCALE GENOMIC DNA]</scope>
    <source>
        <strain evidence="3">cv. St1</strain>
    </source>
</reference>